<name>A0A9P8TWC6_9HYPO</name>
<accession>A0A9P8TWC6</accession>
<dbReference type="OrthoDB" id="5398665at2759"/>
<evidence type="ECO:0000256" key="4">
    <source>
        <dbReference type="ARBA" id="ARBA00023242"/>
    </source>
</evidence>
<dbReference type="AlphaFoldDB" id="A0A9P8TWC6"/>
<evidence type="ECO:0000313" key="8">
    <source>
        <dbReference type="Proteomes" id="UP000827724"/>
    </source>
</evidence>
<reference evidence="7" key="1">
    <citation type="submission" date="2021-08" db="EMBL/GenBank/DDBJ databases">
        <title>Chromosome-Level Trichoderma cornu-damae using Hi-C Data.</title>
        <authorList>
            <person name="Kim C.S."/>
        </authorList>
    </citation>
    <scope>NUCLEOTIDE SEQUENCE</scope>
    <source>
        <strain evidence="7">KA19-0412C</strain>
    </source>
</reference>
<keyword evidence="4" id="KW-0539">Nucleus</keyword>
<gene>
    <name evidence="7" type="ORF">Trco_003641</name>
</gene>
<dbReference type="InterPro" id="IPR006856">
    <property type="entry name" value="MATalpha_HMGbox"/>
</dbReference>
<sequence length="244" mass="26853">MKIAEPSTYLSAFGWSVEDQDGTPKLIQGDSSTHATPPIAEPDDYPNTENDLLAAVINVGYLPDHSPSLVERLSANGNGIMATATASGGLPVAATAEKTNFIKVIETDPLRAARELLGNRYEEKRVPALGVRSHAVDDLNSVDHLPLQFAYPDPRQLYNYASSASAAAAQQYQPEIPPQQQHMGYFAVGESDMLDVDNPWDIDRMLGYGENEGDRDAALPGNNQQQQQQQQQQYNPHDEFFYTF</sequence>
<feature type="domain" description="Alpha box" evidence="6">
    <location>
        <begin position="1"/>
        <end position="82"/>
    </location>
</feature>
<dbReference type="GO" id="GO:0008301">
    <property type="term" value="F:DNA binding, bending"/>
    <property type="evidence" value="ECO:0007669"/>
    <property type="project" value="InterPro"/>
</dbReference>
<comment type="caution">
    <text evidence="7">The sequence shown here is derived from an EMBL/GenBank/DDBJ whole genome shotgun (WGS) entry which is preliminary data.</text>
</comment>
<keyword evidence="1" id="KW-0805">Transcription regulation</keyword>
<protein>
    <recommendedName>
        <fullName evidence="6">Alpha box domain-containing protein</fullName>
    </recommendedName>
</protein>
<feature type="region of interest" description="Disordered" evidence="5">
    <location>
        <begin position="204"/>
        <end position="237"/>
    </location>
</feature>
<keyword evidence="2" id="KW-0238">DNA-binding</keyword>
<keyword evidence="8" id="KW-1185">Reference proteome</keyword>
<evidence type="ECO:0000256" key="5">
    <source>
        <dbReference type="SAM" id="MobiDB-lite"/>
    </source>
</evidence>
<dbReference type="GO" id="GO:0005634">
    <property type="term" value="C:nucleus"/>
    <property type="evidence" value="ECO:0007669"/>
    <property type="project" value="InterPro"/>
</dbReference>
<keyword evidence="3" id="KW-0804">Transcription</keyword>
<evidence type="ECO:0000256" key="1">
    <source>
        <dbReference type="ARBA" id="ARBA00023015"/>
    </source>
</evidence>
<dbReference type="GO" id="GO:0045895">
    <property type="term" value="P:positive regulation of mating-type specific transcription, DNA-templated"/>
    <property type="evidence" value="ECO:0007669"/>
    <property type="project" value="InterPro"/>
</dbReference>
<evidence type="ECO:0000256" key="3">
    <source>
        <dbReference type="ARBA" id="ARBA00023163"/>
    </source>
</evidence>
<dbReference type="EMBL" id="JAIWOZ010000003">
    <property type="protein sequence ID" value="KAH6607328.1"/>
    <property type="molecule type" value="Genomic_DNA"/>
</dbReference>
<dbReference type="Pfam" id="PF04769">
    <property type="entry name" value="MATalpha_HMGbox"/>
    <property type="match status" value="1"/>
</dbReference>
<evidence type="ECO:0000256" key="2">
    <source>
        <dbReference type="ARBA" id="ARBA00023125"/>
    </source>
</evidence>
<dbReference type="Proteomes" id="UP000827724">
    <property type="component" value="Unassembled WGS sequence"/>
</dbReference>
<feature type="compositionally biased region" description="Low complexity" evidence="5">
    <location>
        <begin position="224"/>
        <end position="233"/>
    </location>
</feature>
<organism evidence="7 8">
    <name type="scientific">Trichoderma cornu-damae</name>
    <dbReference type="NCBI Taxonomy" id="654480"/>
    <lineage>
        <taxon>Eukaryota</taxon>
        <taxon>Fungi</taxon>
        <taxon>Dikarya</taxon>
        <taxon>Ascomycota</taxon>
        <taxon>Pezizomycotina</taxon>
        <taxon>Sordariomycetes</taxon>
        <taxon>Hypocreomycetidae</taxon>
        <taxon>Hypocreales</taxon>
        <taxon>Hypocreaceae</taxon>
        <taxon>Trichoderma</taxon>
    </lineage>
</organism>
<proteinExistence type="predicted"/>
<evidence type="ECO:0000259" key="6">
    <source>
        <dbReference type="Pfam" id="PF04769"/>
    </source>
</evidence>
<evidence type="ECO:0000313" key="7">
    <source>
        <dbReference type="EMBL" id="KAH6607328.1"/>
    </source>
</evidence>